<dbReference type="PANTHER" id="PTHR10110">
    <property type="entry name" value="SODIUM/HYDROGEN EXCHANGER"/>
    <property type="match status" value="1"/>
</dbReference>
<comment type="similarity">
    <text evidence="3 13">Belongs to the monovalent cation:proton antiporter 1 (CPA1) transporter (TC 2.A.36) family.</text>
</comment>
<accession>A0A8D0A127</accession>
<dbReference type="GO" id="GO:0098719">
    <property type="term" value="P:sodium ion import across plasma membrane"/>
    <property type="evidence" value="ECO:0007669"/>
    <property type="project" value="TreeGrafter"/>
</dbReference>
<dbReference type="GeneTree" id="ENSGT00940000153460"/>
<keyword evidence="11 14" id="KW-0472">Membrane</keyword>
<keyword evidence="13" id="KW-0050">Antiport</keyword>
<name>A0A8D0A127_SANLU</name>
<dbReference type="GO" id="GO:0015385">
    <property type="term" value="F:sodium:proton antiporter activity"/>
    <property type="evidence" value="ECO:0007669"/>
    <property type="project" value="InterPro"/>
</dbReference>
<evidence type="ECO:0000256" key="12">
    <source>
        <dbReference type="ARBA" id="ARBA00023201"/>
    </source>
</evidence>
<evidence type="ECO:0000256" key="1">
    <source>
        <dbReference type="ARBA" id="ARBA00004195"/>
    </source>
</evidence>
<feature type="transmembrane region" description="Helical" evidence="14">
    <location>
        <begin position="382"/>
        <end position="403"/>
    </location>
</feature>
<dbReference type="Ensembl" id="ENSSLUT00000045760.1">
    <property type="protein sequence ID" value="ENSSLUP00000044362.1"/>
    <property type="gene ID" value="ENSSLUG00000019122.1"/>
</dbReference>
<evidence type="ECO:0000256" key="6">
    <source>
        <dbReference type="ARBA" id="ARBA00022692"/>
    </source>
</evidence>
<feature type="transmembrane region" description="Helical" evidence="14">
    <location>
        <begin position="227"/>
        <end position="245"/>
    </location>
</feature>
<dbReference type="Gene3D" id="6.10.140.1330">
    <property type="match status" value="1"/>
</dbReference>
<evidence type="ECO:0000313" key="16">
    <source>
        <dbReference type="Ensembl" id="ENSSLUP00000044362.1"/>
    </source>
</evidence>
<dbReference type="Proteomes" id="UP000694568">
    <property type="component" value="Unplaced"/>
</dbReference>
<keyword evidence="12 13" id="KW-0739">Sodium transport</keyword>
<protein>
    <recommendedName>
        <fullName evidence="13">Sodium/hydrogen exchanger</fullName>
    </recommendedName>
</protein>
<comment type="subcellular location">
    <subcellularLocation>
        <location evidence="2">Cell membrane</location>
        <topology evidence="2">Multi-pass membrane protein</topology>
    </subcellularLocation>
    <subcellularLocation>
        <location evidence="1">Recycling endosome membrane</location>
        <topology evidence="1">Multi-pass membrane protein</topology>
    </subcellularLocation>
</comment>
<dbReference type="Pfam" id="PF00999">
    <property type="entry name" value="Na_H_Exchanger"/>
    <property type="match status" value="1"/>
</dbReference>
<dbReference type="GO" id="GO:0055038">
    <property type="term" value="C:recycling endosome membrane"/>
    <property type="evidence" value="ECO:0007669"/>
    <property type="project" value="UniProtKB-SubCell"/>
</dbReference>
<gene>
    <name evidence="16" type="primary">slc9a7</name>
</gene>
<keyword evidence="9" id="KW-0915">Sodium</keyword>
<dbReference type="GO" id="GO:0051453">
    <property type="term" value="P:regulation of intracellular pH"/>
    <property type="evidence" value="ECO:0007669"/>
    <property type="project" value="TreeGrafter"/>
</dbReference>
<feature type="transmembrane region" description="Helical" evidence="14">
    <location>
        <begin position="332"/>
        <end position="361"/>
    </location>
</feature>
<keyword evidence="8 14" id="KW-1133">Transmembrane helix</keyword>
<evidence type="ECO:0000256" key="9">
    <source>
        <dbReference type="ARBA" id="ARBA00023053"/>
    </source>
</evidence>
<evidence type="ECO:0000256" key="4">
    <source>
        <dbReference type="ARBA" id="ARBA00022448"/>
    </source>
</evidence>
<evidence type="ECO:0000256" key="11">
    <source>
        <dbReference type="ARBA" id="ARBA00023136"/>
    </source>
</evidence>
<evidence type="ECO:0000256" key="3">
    <source>
        <dbReference type="ARBA" id="ARBA00007367"/>
    </source>
</evidence>
<evidence type="ECO:0000256" key="14">
    <source>
        <dbReference type="SAM" id="Phobius"/>
    </source>
</evidence>
<evidence type="ECO:0000256" key="8">
    <source>
        <dbReference type="ARBA" id="ARBA00022989"/>
    </source>
</evidence>
<feature type="transmembrane region" description="Helical" evidence="14">
    <location>
        <begin position="409"/>
        <end position="428"/>
    </location>
</feature>
<dbReference type="GO" id="GO:0015386">
    <property type="term" value="F:potassium:proton antiporter activity"/>
    <property type="evidence" value="ECO:0007669"/>
    <property type="project" value="TreeGrafter"/>
</dbReference>
<dbReference type="InterPro" id="IPR006153">
    <property type="entry name" value="Cation/H_exchanger_TM"/>
</dbReference>
<feature type="transmembrane region" description="Helical" evidence="14">
    <location>
        <begin position="185"/>
        <end position="207"/>
    </location>
</feature>
<evidence type="ECO:0000256" key="10">
    <source>
        <dbReference type="ARBA" id="ARBA00023065"/>
    </source>
</evidence>
<feature type="transmembrane region" description="Helical" evidence="14">
    <location>
        <begin position="298"/>
        <end position="320"/>
    </location>
</feature>
<evidence type="ECO:0000256" key="7">
    <source>
        <dbReference type="ARBA" id="ARBA00022753"/>
    </source>
</evidence>
<dbReference type="InterPro" id="IPR002090">
    <property type="entry name" value="NHE-6/7/9"/>
</dbReference>
<reference evidence="16" key="2">
    <citation type="submission" date="2025-09" db="UniProtKB">
        <authorList>
            <consortium name="Ensembl"/>
        </authorList>
    </citation>
    <scope>IDENTIFICATION</scope>
</reference>
<feature type="transmembrane region" description="Helical" evidence="14">
    <location>
        <begin position="449"/>
        <end position="468"/>
    </location>
</feature>
<proteinExistence type="inferred from homology"/>
<sequence length="664" mass="74189">VSHTSARVPFATRDFAVSGLKAEDGGMEELTTEKEAEESHRQDSVNLLTFILLLTLTILTIWLFKHRRVRFLHETGLAMIYGLLVGVILRYGIPATSYHNKTPPSCLLKEGPVSTLLLNVSGKFFEYTLKGEINSREIHNVEQNDMLRKVTFDPEVFFNILLPPIIFHAGYSLKKRHFFRNLGSIITYAFLGTAISCFVIGNLMYGVVKLMQVVGQLTDKFYYTDCLFFGAIISATDPVTVLAIFNELHADGDLYALLFGESVMNDAVAIVLSSSIVAYQPSGANTHMFDASAFFKSVGVFLGIFSGSFVMGAATGVVTFTKLHCFPLLETALFFLMSWSTFLLAEACGFTGVVAVLFCGITQAHYTYNNLSAESTKRTKQLFEVLHFLAENFIFSYMGLALFTFQNHIFSPIFIIGAFLAIFIGRAFNIYPLSFLLNLGRRHKIKGNFQHMMMFAGLRGAMAFALAIRDTATYARQMMFTTTLLIVFFTVWVFGGGTTPMLSWLHISVGVDPDQDAGPCGDRQSKTKQESAWLFRLWYTFDHNYLKPILTHSGPPLTTTLPAYCGPLASCLTSPQAYENHEQLRDHDSDLRNDSDLTFTFGDTAITANGASGGGADEALERELDSREQELLSRGTRLIVLLYCDFTDGFRNRRDTFMQDVRTK</sequence>
<keyword evidence="10 13" id="KW-0406">Ion transport</keyword>
<keyword evidence="6 13" id="KW-0812">Transmembrane</keyword>
<dbReference type="InterPro" id="IPR004709">
    <property type="entry name" value="NaH_exchanger"/>
</dbReference>
<evidence type="ECO:0000313" key="17">
    <source>
        <dbReference type="Proteomes" id="UP000694568"/>
    </source>
</evidence>
<evidence type="ECO:0000256" key="2">
    <source>
        <dbReference type="ARBA" id="ARBA00004651"/>
    </source>
</evidence>
<feature type="transmembrane region" description="Helical" evidence="14">
    <location>
        <begin position="156"/>
        <end position="173"/>
    </location>
</feature>
<dbReference type="NCBIfam" id="TIGR00840">
    <property type="entry name" value="b_cpa1"/>
    <property type="match status" value="1"/>
</dbReference>
<dbReference type="GO" id="GO:0005886">
    <property type="term" value="C:plasma membrane"/>
    <property type="evidence" value="ECO:0007669"/>
    <property type="project" value="UniProtKB-SubCell"/>
</dbReference>
<feature type="transmembrane region" description="Helical" evidence="14">
    <location>
        <begin position="76"/>
        <end position="93"/>
    </location>
</feature>
<keyword evidence="4 13" id="KW-0813">Transport</keyword>
<feature type="transmembrane region" description="Helical" evidence="14">
    <location>
        <begin position="474"/>
        <end position="495"/>
    </location>
</feature>
<evidence type="ECO:0000256" key="13">
    <source>
        <dbReference type="RuleBase" id="RU003722"/>
    </source>
</evidence>
<feature type="domain" description="Cation/H+ exchanger transmembrane" evidence="15">
    <location>
        <begin position="57"/>
        <end position="504"/>
    </location>
</feature>
<evidence type="ECO:0000256" key="5">
    <source>
        <dbReference type="ARBA" id="ARBA00022475"/>
    </source>
</evidence>
<dbReference type="AlphaFoldDB" id="A0A8D0A127"/>
<feature type="transmembrane region" description="Helical" evidence="14">
    <location>
        <begin position="45"/>
        <end position="64"/>
    </location>
</feature>
<reference evidence="16" key="1">
    <citation type="submission" date="2025-08" db="UniProtKB">
        <authorList>
            <consortium name="Ensembl"/>
        </authorList>
    </citation>
    <scope>IDENTIFICATION</scope>
</reference>
<keyword evidence="17" id="KW-1185">Reference proteome</keyword>
<organism evidence="16 17">
    <name type="scientific">Sander lucioperca</name>
    <name type="common">Pike-perch</name>
    <name type="synonym">Perca lucioperca</name>
    <dbReference type="NCBI Taxonomy" id="283035"/>
    <lineage>
        <taxon>Eukaryota</taxon>
        <taxon>Metazoa</taxon>
        <taxon>Chordata</taxon>
        <taxon>Craniata</taxon>
        <taxon>Vertebrata</taxon>
        <taxon>Euteleostomi</taxon>
        <taxon>Actinopterygii</taxon>
        <taxon>Neopterygii</taxon>
        <taxon>Teleostei</taxon>
        <taxon>Neoteleostei</taxon>
        <taxon>Acanthomorphata</taxon>
        <taxon>Eupercaria</taxon>
        <taxon>Perciformes</taxon>
        <taxon>Percoidei</taxon>
        <taxon>Percidae</taxon>
        <taxon>Luciopercinae</taxon>
        <taxon>Sander</taxon>
    </lineage>
</organism>
<dbReference type="PRINTS" id="PR01084">
    <property type="entry name" value="NAHEXCHNGR"/>
</dbReference>
<dbReference type="PANTHER" id="PTHR10110:SF62">
    <property type="entry name" value="SODIUM_HYDROGEN EXCHANGER 7"/>
    <property type="match status" value="1"/>
</dbReference>
<evidence type="ECO:0000259" key="15">
    <source>
        <dbReference type="Pfam" id="PF00999"/>
    </source>
</evidence>
<dbReference type="PRINTS" id="PR01088">
    <property type="entry name" value="NAHEXCHNGR6"/>
</dbReference>
<keyword evidence="5" id="KW-1003">Cell membrane</keyword>
<keyword evidence="7" id="KW-0967">Endosome</keyword>
<dbReference type="InterPro" id="IPR018422">
    <property type="entry name" value="Cation/H_exchanger_CPA1"/>
</dbReference>